<reference evidence="1 2" key="1">
    <citation type="journal article" date="2024" name="bioRxiv">
        <title>A reference genome for Trichogramma kaykai: A tiny desert-dwelling parasitoid wasp with competing sex-ratio distorters.</title>
        <authorList>
            <person name="Culotta J."/>
            <person name="Lindsey A.R."/>
        </authorList>
    </citation>
    <scope>NUCLEOTIDE SEQUENCE [LARGE SCALE GENOMIC DNA]</scope>
    <source>
        <strain evidence="1 2">KSX58</strain>
    </source>
</reference>
<dbReference type="EMBL" id="JBJJXI010000060">
    <property type="protein sequence ID" value="KAL3398081.1"/>
    <property type="molecule type" value="Genomic_DNA"/>
</dbReference>
<organism evidence="1 2">
    <name type="scientific">Trichogramma kaykai</name>
    <dbReference type="NCBI Taxonomy" id="54128"/>
    <lineage>
        <taxon>Eukaryota</taxon>
        <taxon>Metazoa</taxon>
        <taxon>Ecdysozoa</taxon>
        <taxon>Arthropoda</taxon>
        <taxon>Hexapoda</taxon>
        <taxon>Insecta</taxon>
        <taxon>Pterygota</taxon>
        <taxon>Neoptera</taxon>
        <taxon>Endopterygota</taxon>
        <taxon>Hymenoptera</taxon>
        <taxon>Apocrita</taxon>
        <taxon>Proctotrupomorpha</taxon>
        <taxon>Chalcidoidea</taxon>
        <taxon>Trichogrammatidae</taxon>
        <taxon>Trichogramma</taxon>
    </lineage>
</organism>
<protein>
    <submittedName>
        <fullName evidence="1">Uncharacterized protein</fullName>
    </submittedName>
</protein>
<proteinExistence type="predicted"/>
<gene>
    <name evidence="1" type="ORF">TKK_008296</name>
</gene>
<keyword evidence="2" id="KW-1185">Reference proteome</keyword>
<comment type="caution">
    <text evidence="1">The sequence shown here is derived from an EMBL/GenBank/DDBJ whole genome shotgun (WGS) entry which is preliminary data.</text>
</comment>
<dbReference type="AlphaFoldDB" id="A0ABD2WZY1"/>
<sequence>MTSSRPTTWSHRQSQCRQSCVQSRVRTRASCGGVAGSTTFAFCTSVCVRCIAAASERGVRTYRYRSRSERRPRRRPKHTTVLASQHVTPTPTQYVSSPCQRSINILSYLLLARILACSLLRAGKACEAAHLLLPLLLDRPAEVSLMRCVL</sequence>
<evidence type="ECO:0000313" key="1">
    <source>
        <dbReference type="EMBL" id="KAL3398081.1"/>
    </source>
</evidence>
<evidence type="ECO:0000313" key="2">
    <source>
        <dbReference type="Proteomes" id="UP001627154"/>
    </source>
</evidence>
<dbReference type="Proteomes" id="UP001627154">
    <property type="component" value="Unassembled WGS sequence"/>
</dbReference>
<accession>A0ABD2WZY1</accession>
<name>A0ABD2WZY1_9HYME</name>